<proteinExistence type="predicted"/>
<keyword evidence="2" id="KW-1185">Reference proteome</keyword>
<reference evidence="1 2" key="1">
    <citation type="submission" date="2019-02" db="EMBL/GenBank/DDBJ databases">
        <title>A cornucopia of Shigella phages from the Cornhusker state.</title>
        <authorList>
            <person name="Doore S.M."/>
            <person name="Schrad J.R."/>
            <person name="Perrett H.R."/>
            <person name="Dover J.A."/>
            <person name="Schrad K.P."/>
            <person name="Dean W.F."/>
            <person name="Parent K.N."/>
        </authorList>
    </citation>
    <scope>NUCLEOTIDE SEQUENCE [LARGE SCALE GENOMIC DNA]</scope>
</reference>
<evidence type="ECO:0000313" key="2">
    <source>
        <dbReference type="Proteomes" id="UP000294568"/>
    </source>
</evidence>
<evidence type="ECO:0000313" key="1">
    <source>
        <dbReference type="EMBL" id="QBP32911.1"/>
    </source>
</evidence>
<dbReference type="EMBL" id="MK562503">
    <property type="protein sequence ID" value="QBP32911.1"/>
    <property type="molecule type" value="Genomic_DNA"/>
</dbReference>
<name>A0A482JGP0_9CAUD</name>
<dbReference type="Proteomes" id="UP000294568">
    <property type="component" value="Segment"/>
</dbReference>
<organism evidence="1 2">
    <name type="scientific">Shigella phage Buco</name>
    <dbReference type="NCBI Taxonomy" id="2530183"/>
    <lineage>
        <taxon>Viruses</taxon>
        <taxon>Duplodnaviria</taxon>
        <taxon>Heunggongvirae</taxon>
        <taxon>Uroviricota</taxon>
        <taxon>Caudoviricetes</taxon>
        <taxon>Autographivirales</taxon>
        <taxon>Autoscriptoviridae</taxon>
        <taxon>Slopekvirinae</taxon>
        <taxon>Bucovirus</taxon>
        <taxon>Bucovirus buco</taxon>
    </lineage>
</organism>
<accession>A0A482JGP0</accession>
<gene>
    <name evidence="1" type="ORF">HRP29_gp11</name>
</gene>
<protein>
    <submittedName>
        <fullName evidence="1">Putative membrane protein</fullName>
    </submittedName>
</protein>
<sequence>MAKAITVKVTDKTDFEAHTALKLGDILVFNEDGVYKYPNGTNGTYNDPWLEKMLSNGSFAEVLSERKFRDTEAPEWATAVGCFQGGWYWEEDINQRNGARFQNITGTKAYEYDNHTVKGWDQYKVLPAFVEEQLPPAPTAVMYLNDTPTAHRELKLQGAKGYPGHLVLNVGDGKGNSKSIVLSPESALQLAHDLNRMGMAGKRKLKEQANG</sequence>